<dbReference type="InterPro" id="IPR003203">
    <property type="entry name" value="CobU/CobP"/>
</dbReference>
<evidence type="ECO:0000256" key="4">
    <source>
        <dbReference type="ARBA" id="ARBA00003889"/>
    </source>
</evidence>
<evidence type="ECO:0000313" key="18">
    <source>
        <dbReference type="EMBL" id="GII21956.1"/>
    </source>
</evidence>
<dbReference type="SUPFAM" id="SSF52733">
    <property type="entry name" value="Nicotinate mononucleotide:5,6-dimethylbenzimidazole phosphoribosyltransferase (CobT)"/>
    <property type="match status" value="1"/>
</dbReference>
<dbReference type="Proteomes" id="UP000599074">
    <property type="component" value="Unassembled WGS sequence"/>
</dbReference>
<dbReference type="AlphaFoldDB" id="A0A8J3TAY5"/>
<evidence type="ECO:0000256" key="7">
    <source>
        <dbReference type="ARBA" id="ARBA00007490"/>
    </source>
</evidence>
<evidence type="ECO:0000256" key="17">
    <source>
        <dbReference type="ARBA" id="ARBA00030571"/>
    </source>
</evidence>
<protein>
    <recommendedName>
        <fullName evidence="16">Adenosylcobinamide kinase</fullName>
        <ecNumber evidence="8">2.7.1.156</ecNumber>
        <ecNumber evidence="9">2.7.7.62</ecNumber>
    </recommendedName>
    <alternativeName>
        <fullName evidence="17">Adenosylcobinamide-phosphate guanylyltransferase</fullName>
    </alternativeName>
</protein>
<evidence type="ECO:0000313" key="19">
    <source>
        <dbReference type="Proteomes" id="UP000599074"/>
    </source>
</evidence>
<evidence type="ECO:0000256" key="12">
    <source>
        <dbReference type="ARBA" id="ARBA00022741"/>
    </source>
</evidence>
<dbReference type="SUPFAM" id="SSF52540">
    <property type="entry name" value="P-loop containing nucleoside triphosphate hydrolases"/>
    <property type="match status" value="1"/>
</dbReference>
<evidence type="ECO:0000256" key="14">
    <source>
        <dbReference type="ARBA" id="ARBA00022840"/>
    </source>
</evidence>
<dbReference type="EMBL" id="BOON01000015">
    <property type="protein sequence ID" value="GII21956.1"/>
    <property type="molecule type" value="Genomic_DNA"/>
</dbReference>
<keyword evidence="14" id="KW-0067">ATP-binding</keyword>
<evidence type="ECO:0000256" key="13">
    <source>
        <dbReference type="ARBA" id="ARBA00022777"/>
    </source>
</evidence>
<organism evidence="18 19">
    <name type="scientific">Planosporangium mesophilum</name>
    <dbReference type="NCBI Taxonomy" id="689768"/>
    <lineage>
        <taxon>Bacteria</taxon>
        <taxon>Bacillati</taxon>
        <taxon>Actinomycetota</taxon>
        <taxon>Actinomycetes</taxon>
        <taxon>Micromonosporales</taxon>
        <taxon>Micromonosporaceae</taxon>
        <taxon>Planosporangium</taxon>
    </lineage>
</organism>
<comment type="pathway">
    <text evidence="6">Cofactor biosynthesis; adenosylcobalamin biosynthesis; adenosylcobalamin from cob(II)yrinate a,c-diamide: step 5/7.</text>
</comment>
<dbReference type="InterPro" id="IPR003200">
    <property type="entry name" value="Nict_dMeBzImd_PRibTrfase"/>
</dbReference>
<reference evidence="18" key="1">
    <citation type="submission" date="2021-01" db="EMBL/GenBank/DDBJ databases">
        <title>Whole genome shotgun sequence of Planosporangium mesophilum NBRC 109066.</title>
        <authorList>
            <person name="Komaki H."/>
            <person name="Tamura T."/>
        </authorList>
    </citation>
    <scope>NUCLEOTIDE SEQUENCE</scope>
    <source>
        <strain evidence="18">NBRC 109066</strain>
    </source>
</reference>
<comment type="caution">
    <text evidence="18">The sequence shown here is derived from an EMBL/GenBank/DDBJ whole genome shotgun (WGS) entry which is preliminary data.</text>
</comment>
<evidence type="ECO:0000256" key="6">
    <source>
        <dbReference type="ARBA" id="ARBA00005159"/>
    </source>
</evidence>
<comment type="catalytic activity">
    <reaction evidence="2">
        <text>adenosylcob(III)inamide phosphate + GTP + H(+) = adenosylcob(III)inamide-GDP + diphosphate</text>
        <dbReference type="Rhea" id="RHEA:22712"/>
        <dbReference type="ChEBI" id="CHEBI:15378"/>
        <dbReference type="ChEBI" id="CHEBI:33019"/>
        <dbReference type="ChEBI" id="CHEBI:37565"/>
        <dbReference type="ChEBI" id="CHEBI:58502"/>
        <dbReference type="ChEBI" id="CHEBI:60487"/>
        <dbReference type="EC" id="2.7.7.62"/>
    </reaction>
</comment>
<evidence type="ECO:0000256" key="8">
    <source>
        <dbReference type="ARBA" id="ARBA00012016"/>
    </source>
</evidence>
<evidence type="ECO:0000256" key="15">
    <source>
        <dbReference type="ARBA" id="ARBA00023134"/>
    </source>
</evidence>
<keyword evidence="10" id="KW-0169">Cobalamin biosynthesis</keyword>
<dbReference type="GO" id="GO:0009236">
    <property type="term" value="P:cobalamin biosynthetic process"/>
    <property type="evidence" value="ECO:0007669"/>
    <property type="project" value="UniProtKB-UniPathway"/>
</dbReference>
<evidence type="ECO:0000256" key="16">
    <source>
        <dbReference type="ARBA" id="ARBA00029570"/>
    </source>
</evidence>
<proteinExistence type="inferred from homology"/>
<accession>A0A8J3TAY5</accession>
<dbReference type="EC" id="2.7.7.62" evidence="9"/>
<gene>
    <name evidence="18" type="ORF">Pme01_15530</name>
</gene>
<dbReference type="Pfam" id="PF02277">
    <property type="entry name" value="DBI_PRT"/>
    <property type="match status" value="1"/>
</dbReference>
<keyword evidence="19" id="KW-1185">Reference proteome</keyword>
<keyword evidence="12" id="KW-0547">Nucleotide-binding</keyword>
<dbReference type="Pfam" id="PF02283">
    <property type="entry name" value="CobU"/>
    <property type="match status" value="1"/>
</dbReference>
<dbReference type="GO" id="GO:0008820">
    <property type="term" value="F:cobinamide phosphate guanylyltransferase activity"/>
    <property type="evidence" value="ECO:0007669"/>
    <property type="project" value="UniProtKB-EC"/>
</dbReference>
<dbReference type="RefSeq" id="WP_168114909.1">
    <property type="nucleotide sequence ID" value="NZ_BOON01000015.1"/>
</dbReference>
<keyword evidence="15" id="KW-0342">GTP-binding</keyword>
<keyword evidence="11" id="KW-0808">Transferase</keyword>
<dbReference type="GO" id="GO:0005525">
    <property type="term" value="F:GTP binding"/>
    <property type="evidence" value="ECO:0007669"/>
    <property type="project" value="UniProtKB-KW"/>
</dbReference>
<dbReference type="EC" id="2.7.1.156" evidence="8"/>
<dbReference type="InterPro" id="IPR036087">
    <property type="entry name" value="Nict_dMeBzImd_PRibTrfase_sf"/>
</dbReference>
<evidence type="ECO:0000256" key="3">
    <source>
        <dbReference type="ARBA" id="ARBA00001522"/>
    </source>
</evidence>
<evidence type="ECO:0000256" key="2">
    <source>
        <dbReference type="ARBA" id="ARBA00000711"/>
    </source>
</evidence>
<dbReference type="PANTHER" id="PTHR34848">
    <property type="match status" value="1"/>
</dbReference>
<dbReference type="InterPro" id="IPR027417">
    <property type="entry name" value="P-loop_NTPase"/>
</dbReference>
<evidence type="ECO:0000256" key="1">
    <source>
        <dbReference type="ARBA" id="ARBA00000312"/>
    </source>
</evidence>
<keyword evidence="13" id="KW-0418">Kinase</keyword>
<comment type="pathway">
    <text evidence="5">Cofactor biosynthesis; adenosylcobalamin biosynthesis; adenosylcobalamin from cob(II)yrinate a,c-diamide: step 6/7.</text>
</comment>
<dbReference type="GO" id="GO:0008939">
    <property type="term" value="F:nicotinate-nucleotide-dimethylbenzimidazole phosphoribosyltransferase activity"/>
    <property type="evidence" value="ECO:0007669"/>
    <property type="project" value="InterPro"/>
</dbReference>
<name>A0A8J3TAY5_9ACTN</name>
<dbReference type="GO" id="GO:0005524">
    <property type="term" value="F:ATP binding"/>
    <property type="evidence" value="ECO:0007669"/>
    <property type="project" value="UniProtKB-KW"/>
</dbReference>
<dbReference type="UniPathway" id="UPA00148">
    <property type="reaction ID" value="UER00236"/>
</dbReference>
<dbReference type="Gene3D" id="3.40.50.300">
    <property type="entry name" value="P-loop containing nucleotide triphosphate hydrolases"/>
    <property type="match status" value="1"/>
</dbReference>
<evidence type="ECO:0000256" key="11">
    <source>
        <dbReference type="ARBA" id="ARBA00022679"/>
    </source>
</evidence>
<dbReference type="GO" id="GO:0043752">
    <property type="term" value="F:adenosylcobinamide kinase activity"/>
    <property type="evidence" value="ECO:0007669"/>
    <property type="project" value="UniProtKB-EC"/>
</dbReference>
<comment type="function">
    <text evidence="4">Catalyzes ATP-dependent phosphorylation of adenosylcobinamide and addition of GMP to adenosylcobinamide phosphate.</text>
</comment>
<dbReference type="PANTHER" id="PTHR34848:SF1">
    <property type="entry name" value="BIFUNCTIONAL ADENOSYLCOBALAMIN BIOSYNTHESIS PROTEIN COBU"/>
    <property type="match status" value="1"/>
</dbReference>
<comment type="catalytic activity">
    <reaction evidence="1">
        <text>adenosylcob(III)inamide + ATP = adenosylcob(III)inamide phosphate + ADP + H(+)</text>
        <dbReference type="Rhea" id="RHEA:15769"/>
        <dbReference type="ChEBI" id="CHEBI:2480"/>
        <dbReference type="ChEBI" id="CHEBI:15378"/>
        <dbReference type="ChEBI" id="CHEBI:30616"/>
        <dbReference type="ChEBI" id="CHEBI:58502"/>
        <dbReference type="ChEBI" id="CHEBI:456216"/>
        <dbReference type="EC" id="2.7.1.156"/>
    </reaction>
</comment>
<comment type="catalytic activity">
    <reaction evidence="3">
        <text>adenosylcob(III)inamide + GTP = adenosylcob(III)inamide phosphate + GDP + H(+)</text>
        <dbReference type="Rhea" id="RHEA:15765"/>
        <dbReference type="ChEBI" id="CHEBI:2480"/>
        <dbReference type="ChEBI" id="CHEBI:15378"/>
        <dbReference type="ChEBI" id="CHEBI:37565"/>
        <dbReference type="ChEBI" id="CHEBI:58189"/>
        <dbReference type="ChEBI" id="CHEBI:58502"/>
        <dbReference type="EC" id="2.7.1.156"/>
    </reaction>
</comment>
<sequence>MSWQSGRRLLVLGGIRSGKSELAEQLVSDAAQVRYVATAAGSDDPDWRARVAAHRERRPAGWSIEEIGSDPHRLVTLLGEAKPDETLLVDDLGGWLTATLDAAGAWDENARAVDVEPLAAAVRDCPAAALVLVSPEVGLSVVAHTTAGRLFTDRIGEINRAVADACDAVAFVVAGQPTWVKGADPRGAGARTFAAGPVRTPAPAEPAAQVATPAPEPTESIVTDPGLLAWSETDTMLLPALDAAAPGTTTGMPTIAVGMSLPMPDEAASAAAGERLSTLDVAGAGFGALAPVVRFAAGTQGLPIPRPWQNVRLLLLHADHAGDVAAGESPATAARRLDDAERGEGTLALLAGAAGAAVQTVRCPGAVGAIEDADALSDAEVDAALRYGWELAESAVDAGTDLIVLGAGGAGADAAAAAVIAATANGEAAALLGRVVVPGGRIDDLAWMRRCGAVRDALHRVRSRSSDPRAVLAALGGADHAVATGVLLGAASRRTPVLLDGPVGVAAALVARDFGAQTRHWILLPDTGGHPAVRLGADVLGVTPVLDLKLGLGEGATALAALPMLRSALTLAATLPGA</sequence>
<evidence type="ECO:0000256" key="5">
    <source>
        <dbReference type="ARBA" id="ARBA00004692"/>
    </source>
</evidence>
<dbReference type="Gene3D" id="3.40.50.10210">
    <property type="match status" value="1"/>
</dbReference>
<evidence type="ECO:0000256" key="9">
    <source>
        <dbReference type="ARBA" id="ARBA00012523"/>
    </source>
</evidence>
<evidence type="ECO:0000256" key="10">
    <source>
        <dbReference type="ARBA" id="ARBA00022573"/>
    </source>
</evidence>
<comment type="similarity">
    <text evidence="7">Belongs to the CobU/CobP family.</text>
</comment>